<accession>A0ABV8SCK0</accession>
<name>A0ABV8SCK0_9BACL</name>
<keyword evidence="1" id="KW-1133">Transmembrane helix</keyword>
<evidence type="ECO:0000313" key="3">
    <source>
        <dbReference type="Proteomes" id="UP001595755"/>
    </source>
</evidence>
<comment type="caution">
    <text evidence="2">The sequence shown here is derived from an EMBL/GenBank/DDBJ whole genome shotgun (WGS) entry which is preliminary data.</text>
</comment>
<proteinExistence type="predicted"/>
<protein>
    <submittedName>
        <fullName evidence="2">Uncharacterized protein</fullName>
    </submittedName>
</protein>
<dbReference type="Proteomes" id="UP001595755">
    <property type="component" value="Unassembled WGS sequence"/>
</dbReference>
<evidence type="ECO:0000256" key="1">
    <source>
        <dbReference type="SAM" id="Phobius"/>
    </source>
</evidence>
<keyword evidence="1" id="KW-0812">Transmembrane</keyword>
<feature type="transmembrane region" description="Helical" evidence="1">
    <location>
        <begin position="9"/>
        <end position="30"/>
    </location>
</feature>
<organism evidence="2 3">
    <name type="scientific">Cohnella boryungensis</name>
    <dbReference type="NCBI Taxonomy" id="768479"/>
    <lineage>
        <taxon>Bacteria</taxon>
        <taxon>Bacillati</taxon>
        <taxon>Bacillota</taxon>
        <taxon>Bacilli</taxon>
        <taxon>Bacillales</taxon>
        <taxon>Paenibacillaceae</taxon>
        <taxon>Cohnella</taxon>
    </lineage>
</organism>
<reference evidence="3" key="1">
    <citation type="journal article" date="2019" name="Int. J. Syst. Evol. Microbiol.">
        <title>The Global Catalogue of Microorganisms (GCM) 10K type strain sequencing project: providing services to taxonomists for standard genome sequencing and annotation.</title>
        <authorList>
            <consortium name="The Broad Institute Genomics Platform"/>
            <consortium name="The Broad Institute Genome Sequencing Center for Infectious Disease"/>
            <person name="Wu L."/>
            <person name="Ma J."/>
        </authorList>
    </citation>
    <scope>NUCLEOTIDE SEQUENCE [LARGE SCALE GENOMIC DNA]</scope>
    <source>
        <strain evidence="3">CGMCC 4.1641</strain>
    </source>
</reference>
<sequence length="62" mass="7190">MEDWSKGEMAWNSAILTVVLGLIFYFMLWWYGPGASWRVTRWYFGILAVVVLIVGVSVYLLN</sequence>
<evidence type="ECO:0000313" key="2">
    <source>
        <dbReference type="EMBL" id="MFC4305281.1"/>
    </source>
</evidence>
<keyword evidence="1" id="KW-0472">Membrane</keyword>
<feature type="transmembrane region" description="Helical" evidence="1">
    <location>
        <begin position="42"/>
        <end position="61"/>
    </location>
</feature>
<dbReference type="EMBL" id="JBHSED010000036">
    <property type="protein sequence ID" value="MFC4305281.1"/>
    <property type="molecule type" value="Genomic_DNA"/>
</dbReference>
<keyword evidence="3" id="KW-1185">Reference proteome</keyword>
<gene>
    <name evidence="2" type="ORF">ACFO1S_17760</name>
</gene>